<evidence type="ECO:0000313" key="2">
    <source>
        <dbReference type="Proteomes" id="UP000214720"/>
    </source>
</evidence>
<dbReference type="Proteomes" id="UP000214720">
    <property type="component" value="Unassembled WGS sequence"/>
</dbReference>
<protein>
    <submittedName>
        <fullName evidence="1">Uncharacterized protein</fullName>
    </submittedName>
</protein>
<gene>
    <name evidence="1" type="ORF">BSU04_38790</name>
</gene>
<dbReference type="AlphaFoldDB" id="A0A226WR72"/>
<dbReference type="RefSeq" id="WP_089165185.1">
    <property type="nucleotide sequence ID" value="NZ_MTHB01000256.1"/>
</dbReference>
<name>A0A226WR72_CABSO</name>
<evidence type="ECO:0000313" key="1">
    <source>
        <dbReference type="EMBL" id="OXC73297.1"/>
    </source>
</evidence>
<reference evidence="2" key="1">
    <citation type="submission" date="2017-01" db="EMBL/GenBank/DDBJ databases">
        <title>Genome Analysis of Deinococcus marmoris KOPRI26562.</title>
        <authorList>
            <person name="Kim J.H."/>
            <person name="Oh H.-M."/>
        </authorList>
    </citation>
    <scope>NUCLEOTIDE SEQUENCE [LARGE SCALE GENOMIC DNA]</scope>
    <source>
        <strain evidence="2">PAMC 26633</strain>
    </source>
</reference>
<proteinExistence type="predicted"/>
<comment type="caution">
    <text evidence="1">The sequence shown here is derived from an EMBL/GenBank/DDBJ whole genome shotgun (WGS) entry which is preliminary data.</text>
</comment>
<sequence length="105" mass="11785">MEPMKPMKPMQPMKPMEPMKPMAAMEKWWPDELGHASASGSQNGVRYAFFPDKQRLLIEENGDLRTYDSGDHRISGVSQQQSHGHSLAFTSQSGVVDLAELKQVL</sequence>
<accession>A0A226WR72</accession>
<dbReference type="OrthoDB" id="1778949at2"/>
<dbReference type="EMBL" id="MTHB01000256">
    <property type="protein sequence ID" value="OXC73297.1"/>
    <property type="molecule type" value="Genomic_DNA"/>
</dbReference>
<organism evidence="1 2">
    <name type="scientific">Caballeronia sordidicola</name>
    <name type="common">Burkholderia sordidicola</name>
    <dbReference type="NCBI Taxonomy" id="196367"/>
    <lineage>
        <taxon>Bacteria</taxon>
        <taxon>Pseudomonadati</taxon>
        <taxon>Pseudomonadota</taxon>
        <taxon>Betaproteobacteria</taxon>
        <taxon>Burkholderiales</taxon>
        <taxon>Burkholderiaceae</taxon>
        <taxon>Caballeronia</taxon>
    </lineage>
</organism>